<dbReference type="PROSITE" id="PS00868">
    <property type="entry name" value="CYS_MET_METAB_PP"/>
    <property type="match status" value="1"/>
</dbReference>
<dbReference type="GO" id="GO:0019450">
    <property type="term" value="P:L-cysteine catabolic process to pyruvate"/>
    <property type="evidence" value="ECO:0007669"/>
    <property type="project" value="TreeGrafter"/>
</dbReference>
<comment type="catalytic activity">
    <reaction evidence="6">
        <text>L,L-cystathionine + H2O = L-homocysteine + pyruvate + NH4(+)</text>
        <dbReference type="Rhea" id="RHEA:13965"/>
        <dbReference type="ChEBI" id="CHEBI:15361"/>
        <dbReference type="ChEBI" id="CHEBI:15377"/>
        <dbReference type="ChEBI" id="CHEBI:28938"/>
        <dbReference type="ChEBI" id="CHEBI:58161"/>
        <dbReference type="ChEBI" id="CHEBI:58199"/>
    </reaction>
</comment>
<dbReference type="PIRSF" id="PIRSF001434">
    <property type="entry name" value="CGS"/>
    <property type="match status" value="1"/>
</dbReference>
<evidence type="ECO:0000313" key="10">
    <source>
        <dbReference type="EMBL" id="MDN4576238.1"/>
    </source>
</evidence>
<evidence type="ECO:0000256" key="7">
    <source>
        <dbReference type="ARBA" id="ARBA00047625"/>
    </source>
</evidence>
<dbReference type="InterPro" id="IPR015421">
    <property type="entry name" value="PyrdxlP-dep_Trfase_major"/>
</dbReference>
<evidence type="ECO:0000256" key="2">
    <source>
        <dbReference type="ARBA" id="ARBA00009077"/>
    </source>
</evidence>
<dbReference type="GO" id="GO:0047804">
    <property type="term" value="F:cysteine-S-conjugate beta-lyase activity"/>
    <property type="evidence" value="ECO:0007669"/>
    <property type="project" value="UniProtKB-EC"/>
</dbReference>
<evidence type="ECO:0000256" key="8">
    <source>
        <dbReference type="PIRSR" id="PIRSR001434-2"/>
    </source>
</evidence>
<keyword evidence="3 8" id="KW-0663">Pyridoxal phosphate</keyword>
<organism evidence="10 13">
    <name type="scientific">Pandoraea cepalis</name>
    <dbReference type="NCBI Taxonomy" id="2508294"/>
    <lineage>
        <taxon>Bacteria</taxon>
        <taxon>Pseudomonadati</taxon>
        <taxon>Pseudomonadota</taxon>
        <taxon>Betaproteobacteria</taxon>
        <taxon>Burkholderiales</taxon>
        <taxon>Burkholderiaceae</taxon>
        <taxon>Pandoraea</taxon>
    </lineage>
</organism>
<evidence type="ECO:0000313" key="11">
    <source>
        <dbReference type="EMBL" id="MDN4578832.1"/>
    </source>
</evidence>
<evidence type="ECO:0000256" key="9">
    <source>
        <dbReference type="RuleBase" id="RU362118"/>
    </source>
</evidence>
<dbReference type="InterPro" id="IPR054542">
    <property type="entry name" value="Cys_met_metab_PP"/>
</dbReference>
<comment type="similarity">
    <text evidence="2 9">Belongs to the trans-sulfuration enzymes family.</text>
</comment>
<dbReference type="GO" id="GO:0030170">
    <property type="term" value="F:pyridoxal phosphate binding"/>
    <property type="evidence" value="ECO:0007669"/>
    <property type="project" value="InterPro"/>
</dbReference>
<proteinExistence type="inferred from homology"/>
<dbReference type="EMBL" id="QAID01000039">
    <property type="protein sequence ID" value="MDN4578832.1"/>
    <property type="molecule type" value="Genomic_DNA"/>
</dbReference>
<dbReference type="EMBL" id="QAIC01000042">
    <property type="protein sequence ID" value="MDN4576238.1"/>
    <property type="molecule type" value="Genomic_DNA"/>
</dbReference>
<dbReference type="GO" id="GO:0019346">
    <property type="term" value="P:transsulfuration"/>
    <property type="evidence" value="ECO:0007669"/>
    <property type="project" value="InterPro"/>
</dbReference>
<dbReference type="InterPro" id="IPR015424">
    <property type="entry name" value="PyrdxlP-dep_Trfase"/>
</dbReference>
<comment type="pathway">
    <text evidence="5">Amino-acid biosynthesis; L-methionine biosynthesis via de novo pathway; L-homocysteine from L-cystathionine: step 1/1.</text>
</comment>
<feature type="modified residue" description="N6-(pyridoxal phosphate)lysine" evidence="8">
    <location>
        <position position="205"/>
    </location>
</feature>
<dbReference type="Proteomes" id="UP001172791">
    <property type="component" value="Unassembled WGS sequence"/>
</dbReference>
<sequence length="395" mass="43142">MNTQHSTDTILAHEGRAHSQLGAPVNPPVYRQSTLLFESIEALKVASGTPNAYGRGGSPTTRSLERTLARLEGAHRALLTPSGLSAITTALLAVLNPGDHLLMTDSVYDPTRSFCAGTLARLGIETTYYDPAIGANIDALMRPNTRAVFVESPGSLTFEVQDIPAISQIAHRHDAIVMMDNTWATPLHFRSFEHGVDVSIHAATKYISGHSDVMMGAILTTEALYPKINHLYRQLGMTVSGDDAYLALRGLRTLSVRLERHQRNAHAVTEWLAKQPEVAEILYPARPGSPGHALWRRDFTGACGLFGVVLHPQSDESIRSMLDGMTCFGMGYSWGGFESLILRSSPSSYRTATTWPWKGPLLRIHAGLEDPDDMIADLAAGFERLRVATLTQMEA</sequence>
<dbReference type="Pfam" id="PF01053">
    <property type="entry name" value="Cys_Met_Meta_PP"/>
    <property type="match status" value="1"/>
</dbReference>
<evidence type="ECO:0000256" key="3">
    <source>
        <dbReference type="ARBA" id="ARBA00022898"/>
    </source>
</evidence>
<evidence type="ECO:0000256" key="1">
    <source>
        <dbReference type="ARBA" id="ARBA00001933"/>
    </source>
</evidence>
<evidence type="ECO:0000313" key="12">
    <source>
        <dbReference type="Proteomes" id="UP001172788"/>
    </source>
</evidence>
<dbReference type="Gene3D" id="3.90.1150.10">
    <property type="entry name" value="Aspartate Aminotransferase, domain 1"/>
    <property type="match status" value="1"/>
</dbReference>
<comment type="cofactor">
    <cofactor evidence="1 9">
        <name>pyridoxal 5'-phosphate</name>
        <dbReference type="ChEBI" id="CHEBI:597326"/>
    </cofactor>
</comment>
<dbReference type="InterPro" id="IPR015422">
    <property type="entry name" value="PyrdxlP-dep_Trfase_small"/>
</dbReference>
<dbReference type="FunFam" id="3.40.640.10:FF:000046">
    <property type="entry name" value="Cystathionine gamma-lyase"/>
    <property type="match status" value="1"/>
</dbReference>
<protein>
    <submittedName>
        <fullName evidence="10">Cystathionine beta-lyase</fullName>
    </submittedName>
</protein>
<dbReference type="InterPro" id="IPR000277">
    <property type="entry name" value="Cys/Met-Metab_PyrdxlP-dep_enz"/>
</dbReference>
<evidence type="ECO:0000256" key="6">
    <source>
        <dbReference type="ARBA" id="ARBA00047517"/>
    </source>
</evidence>
<evidence type="ECO:0000256" key="4">
    <source>
        <dbReference type="ARBA" id="ARBA00023239"/>
    </source>
</evidence>
<dbReference type="AlphaFoldDB" id="A0AAW7MTL9"/>
<evidence type="ECO:0000313" key="13">
    <source>
        <dbReference type="Proteomes" id="UP001172791"/>
    </source>
</evidence>
<gene>
    <name evidence="10" type="primary">metC</name>
    <name evidence="10" type="ORF">DBA34_23580</name>
    <name evidence="11" type="ORF">DBB29_11970</name>
</gene>
<dbReference type="PANTHER" id="PTHR43500:SF1">
    <property type="entry name" value="CYSTATHIONINE BETA-LYASE-RELATED"/>
    <property type="match status" value="1"/>
</dbReference>
<comment type="caution">
    <text evidence="10">The sequence shown here is derived from an EMBL/GenBank/DDBJ whole genome shotgun (WGS) entry which is preliminary data.</text>
</comment>
<name>A0AAW7MTL9_9BURK</name>
<dbReference type="CDD" id="cd00614">
    <property type="entry name" value="CGS_like"/>
    <property type="match status" value="1"/>
</dbReference>
<dbReference type="PANTHER" id="PTHR43500">
    <property type="entry name" value="CYSTATHIONINE BETA-LYASE-RELATED"/>
    <property type="match status" value="1"/>
</dbReference>
<dbReference type="NCBIfam" id="TIGR01324">
    <property type="entry name" value="cysta_beta_ly_B"/>
    <property type="match status" value="1"/>
</dbReference>
<dbReference type="SUPFAM" id="SSF53383">
    <property type="entry name" value="PLP-dependent transferases"/>
    <property type="match status" value="1"/>
</dbReference>
<dbReference type="Proteomes" id="UP001172788">
    <property type="component" value="Unassembled WGS sequence"/>
</dbReference>
<keyword evidence="12" id="KW-1185">Reference proteome</keyword>
<dbReference type="Gene3D" id="3.40.640.10">
    <property type="entry name" value="Type I PLP-dependent aspartate aminotransferase-like (Major domain)"/>
    <property type="match status" value="1"/>
</dbReference>
<keyword evidence="4" id="KW-0456">Lyase</keyword>
<dbReference type="RefSeq" id="WP_301236700.1">
    <property type="nucleotide sequence ID" value="NZ_QAIC01000042.1"/>
</dbReference>
<reference evidence="10" key="1">
    <citation type="submission" date="2018-04" db="EMBL/GenBank/DDBJ databases">
        <authorList>
            <person name="Jy Z."/>
        </authorList>
    </citation>
    <scope>NUCLEOTIDE SEQUENCE</scope>
    <source>
        <strain evidence="11">AS13</strain>
        <strain evidence="10">LA18</strain>
    </source>
</reference>
<evidence type="ECO:0000256" key="5">
    <source>
        <dbReference type="ARBA" id="ARBA00046315"/>
    </source>
</evidence>
<accession>A0AAW7MTL9</accession>
<dbReference type="InterPro" id="IPR006233">
    <property type="entry name" value="Cys_b_lyase_bac"/>
</dbReference>
<comment type="catalytic activity">
    <reaction evidence="7">
        <text>an S-substituted L-cysteine + H2O = a thiol + pyruvate + NH4(+)</text>
        <dbReference type="Rhea" id="RHEA:18121"/>
        <dbReference type="ChEBI" id="CHEBI:15361"/>
        <dbReference type="ChEBI" id="CHEBI:15377"/>
        <dbReference type="ChEBI" id="CHEBI:28938"/>
        <dbReference type="ChEBI" id="CHEBI:29256"/>
        <dbReference type="ChEBI" id="CHEBI:58717"/>
        <dbReference type="EC" id="4.4.1.13"/>
    </reaction>
</comment>